<dbReference type="Pfam" id="PF00221">
    <property type="entry name" value="Lyase_aromatic"/>
    <property type="match status" value="1"/>
</dbReference>
<dbReference type="GO" id="GO:0004397">
    <property type="term" value="F:histidine ammonia-lyase activity"/>
    <property type="evidence" value="ECO:0007669"/>
    <property type="project" value="UniProtKB-UniRule"/>
</dbReference>
<evidence type="ECO:0000313" key="9">
    <source>
        <dbReference type="Proteomes" id="UP000230108"/>
    </source>
</evidence>
<keyword evidence="4 7" id="KW-0456">Lyase</keyword>
<accession>A0A2M7QEX8</accession>
<name>A0A2M7QEX8_9BACT</name>
<dbReference type="GO" id="GO:0019557">
    <property type="term" value="P:L-histidine catabolic process to glutamate and formate"/>
    <property type="evidence" value="ECO:0007669"/>
    <property type="project" value="UniProtKB-UniPathway"/>
</dbReference>
<organism evidence="8 9">
    <name type="scientific">Candidatus Roizmanbacteria bacterium CG_4_10_14_0_8_um_filter_39_9</name>
    <dbReference type="NCBI Taxonomy" id="1974829"/>
    <lineage>
        <taxon>Bacteria</taxon>
        <taxon>Candidatus Roizmaniibacteriota</taxon>
    </lineage>
</organism>
<protein>
    <recommendedName>
        <fullName evidence="2 6">Histidine ammonia-lyase</fullName>
        <ecNumber evidence="2 6">4.3.1.3</ecNumber>
    </recommendedName>
</protein>
<comment type="catalytic activity">
    <reaction evidence="5">
        <text>L-histidine = trans-urocanate + NH4(+)</text>
        <dbReference type="Rhea" id="RHEA:21232"/>
        <dbReference type="ChEBI" id="CHEBI:17771"/>
        <dbReference type="ChEBI" id="CHEBI:28938"/>
        <dbReference type="ChEBI" id="CHEBI:57595"/>
        <dbReference type="EC" id="4.3.1.3"/>
    </reaction>
</comment>
<evidence type="ECO:0000256" key="6">
    <source>
        <dbReference type="NCBIfam" id="TIGR01225"/>
    </source>
</evidence>
<gene>
    <name evidence="8" type="primary">hutH</name>
    <name evidence="8" type="ORF">COY90_00750</name>
</gene>
<comment type="similarity">
    <text evidence="7">Belongs to the PAL/histidase family.</text>
</comment>
<evidence type="ECO:0000256" key="1">
    <source>
        <dbReference type="ARBA" id="ARBA00005113"/>
    </source>
</evidence>
<dbReference type="GO" id="GO:0005737">
    <property type="term" value="C:cytoplasm"/>
    <property type="evidence" value="ECO:0007669"/>
    <property type="project" value="InterPro"/>
</dbReference>
<dbReference type="InterPro" id="IPR005921">
    <property type="entry name" value="HutH"/>
</dbReference>
<dbReference type="Gene3D" id="1.20.200.10">
    <property type="entry name" value="Fumarase/aspartase (Central domain)"/>
    <property type="match status" value="1"/>
</dbReference>
<dbReference type="InterPro" id="IPR008948">
    <property type="entry name" value="L-Aspartase-like"/>
</dbReference>
<dbReference type="Gene3D" id="1.10.275.10">
    <property type="entry name" value="Fumarase/aspartase (N-terminal domain)"/>
    <property type="match status" value="1"/>
</dbReference>
<comment type="caution">
    <text evidence="8">The sequence shown here is derived from an EMBL/GenBank/DDBJ whole genome shotgun (WGS) entry which is preliminary data.</text>
</comment>
<evidence type="ECO:0000256" key="5">
    <source>
        <dbReference type="ARBA" id="ARBA00049269"/>
    </source>
</evidence>
<dbReference type="NCBIfam" id="TIGR01225">
    <property type="entry name" value="hutH"/>
    <property type="match status" value="1"/>
</dbReference>
<proteinExistence type="inferred from homology"/>
<evidence type="ECO:0000256" key="7">
    <source>
        <dbReference type="RuleBase" id="RU003954"/>
    </source>
</evidence>
<dbReference type="InterPro" id="IPR024083">
    <property type="entry name" value="Fumarase/histidase_N"/>
</dbReference>
<dbReference type="EMBL" id="PFLF01000021">
    <property type="protein sequence ID" value="PIY69418.1"/>
    <property type="molecule type" value="Genomic_DNA"/>
</dbReference>
<dbReference type="SUPFAM" id="SSF48557">
    <property type="entry name" value="L-aspartase-like"/>
    <property type="match status" value="1"/>
</dbReference>
<evidence type="ECO:0000313" key="8">
    <source>
        <dbReference type="EMBL" id="PIY69418.1"/>
    </source>
</evidence>
<dbReference type="EC" id="4.3.1.3" evidence="2 6"/>
<reference evidence="9" key="1">
    <citation type="submission" date="2017-09" db="EMBL/GenBank/DDBJ databases">
        <title>Depth-based differentiation of microbial function through sediment-hosted aquifers and enrichment of novel symbionts in the deep terrestrial subsurface.</title>
        <authorList>
            <person name="Probst A.J."/>
            <person name="Ladd B."/>
            <person name="Jarett J.K."/>
            <person name="Geller-Mcgrath D.E."/>
            <person name="Sieber C.M.K."/>
            <person name="Emerson J.B."/>
            <person name="Anantharaman K."/>
            <person name="Thomas B.C."/>
            <person name="Malmstrom R."/>
            <person name="Stieglmeier M."/>
            <person name="Klingl A."/>
            <person name="Woyke T."/>
            <person name="Ryan C.M."/>
            <person name="Banfield J.F."/>
        </authorList>
    </citation>
    <scope>NUCLEOTIDE SEQUENCE [LARGE SCALE GENOMIC DNA]</scope>
</reference>
<dbReference type="AlphaFoldDB" id="A0A2M7QEX8"/>
<evidence type="ECO:0000256" key="3">
    <source>
        <dbReference type="ARBA" id="ARBA00022808"/>
    </source>
</evidence>
<keyword evidence="3" id="KW-0369">Histidine metabolism</keyword>
<evidence type="ECO:0000256" key="2">
    <source>
        <dbReference type="ARBA" id="ARBA00012994"/>
    </source>
</evidence>
<dbReference type="Proteomes" id="UP000230108">
    <property type="component" value="Unassembled WGS sequence"/>
</dbReference>
<dbReference type="PANTHER" id="PTHR10362">
    <property type="entry name" value="HISTIDINE AMMONIA-LYASE"/>
    <property type="match status" value="1"/>
</dbReference>
<feature type="non-terminal residue" evidence="8">
    <location>
        <position position="490"/>
    </location>
</feature>
<comment type="pathway">
    <text evidence="1">Amino-acid degradation; L-histidine degradation into L-glutamate; N-formimidoyl-L-glutamate from L-histidine: step 1/3.</text>
</comment>
<dbReference type="InterPro" id="IPR001106">
    <property type="entry name" value="Aromatic_Lyase"/>
</dbReference>
<evidence type="ECO:0000256" key="4">
    <source>
        <dbReference type="ARBA" id="ARBA00023239"/>
    </source>
</evidence>
<dbReference type="CDD" id="cd00332">
    <property type="entry name" value="PAL-HAL"/>
    <property type="match status" value="1"/>
</dbReference>
<dbReference type="UniPathway" id="UPA00379">
    <property type="reaction ID" value="UER00549"/>
</dbReference>
<sequence length="490" mass="53519">MHIHNYSQVIAYVNSRTGIKNTPNSNLSKIRLLLEKEIENKKIMYGITTGFGAFKNKFISSEETKKLQENLIVSHAVGQGGPFDAPTVKAIILVIVNYLSKGYSGVRPIVISTLLEMINKEVIPFVPEKGSVGSSGDLAPSAHIILVLIGKGQAYFQGTLMPGQVALQKAHMKPLVLEAKEGLALINNTATMTANSCFALSDAHKIIELADIAGALSAEALRATPKAYDARIHKIKPHPGQIIVAKNLCQLLAGSTMCDVNKVQDNYSIRCMPQIHGAIREAFKYAEKIVNTELTSVTDNPLIFENKGTIEVLSGGNFHGEAVAIAMDTLGLALCEYGNVSDRRISSLLDPAINNGLPAFLAKEGGLNSGFMILQYTTASLVSENKIFAHPASVDSIPTSANVEDLVSMGTIAARKARTIIGNLQSILTIEIMVACQAIDFRLEKGMRLGKETNKWYNKIRKVVPFFEKDDEYYPYIEKLKKYLFSTSER</sequence>
<dbReference type="GO" id="GO:0019556">
    <property type="term" value="P:L-histidine catabolic process to glutamate and formamide"/>
    <property type="evidence" value="ECO:0007669"/>
    <property type="project" value="UniProtKB-UniPathway"/>
</dbReference>
<dbReference type="FunFam" id="1.20.200.10:FF:000003">
    <property type="entry name" value="Histidine ammonia-lyase"/>
    <property type="match status" value="1"/>
</dbReference>
<dbReference type="NCBIfam" id="NF006871">
    <property type="entry name" value="PRK09367.1"/>
    <property type="match status" value="1"/>
</dbReference>